<dbReference type="InterPro" id="IPR025857">
    <property type="entry name" value="MacB_PCD"/>
</dbReference>
<proteinExistence type="inferred from homology"/>
<keyword evidence="5 7" id="KW-0472">Membrane</keyword>
<sequence length="415" mass="46438">MFNLDNWREIFETLHKNKLRTFLTSLSVASGIFILVILLGFSQGMQNGIRKEFEADATNVVWVWSEVTTKEYKGLNPGRRIELRNQNFDYASKVFREDIEYKSANMWRGGLSANYKQEAGSYGVVGVHPNMQQVENAQMLSGRFINEDDIDKKLKVIVISEKIWNELMKRTENPVNEYIQIGGINFQVIGVYSDFGGEREENRIFVPISTLQTTFNGGDKIGSMSFTIAPRGSYDETVEASNQFVSDLKTYLKEAHTIAPDDDRAIGVNNALDEAKRFYTLTDNMALFFWFVGICTIIAGVAGVSNIMLIVVKERTREIGIRKAIGAKPWSIINMILHESIFVTALAGFAGLILGMALLEIVGPNIEVDYVSNPSVDFSMALTMVFVLIIAGTLAGFIPAYKAAHIKPIEALKHE</sequence>
<dbReference type="PANTHER" id="PTHR30572">
    <property type="entry name" value="MEMBRANE COMPONENT OF TRANSPORTER-RELATED"/>
    <property type="match status" value="1"/>
</dbReference>
<keyword evidence="4 7" id="KW-1133">Transmembrane helix</keyword>
<evidence type="ECO:0000256" key="3">
    <source>
        <dbReference type="ARBA" id="ARBA00022692"/>
    </source>
</evidence>
<feature type="transmembrane region" description="Helical" evidence="7">
    <location>
        <begin position="332"/>
        <end position="358"/>
    </location>
</feature>
<organism evidence="10 11">
    <name type="scientific">Namhaeicola litoreus</name>
    <dbReference type="NCBI Taxonomy" id="1052145"/>
    <lineage>
        <taxon>Bacteria</taxon>
        <taxon>Pseudomonadati</taxon>
        <taxon>Bacteroidota</taxon>
        <taxon>Flavobacteriia</taxon>
        <taxon>Flavobacteriales</taxon>
        <taxon>Flavobacteriaceae</taxon>
        <taxon>Namhaeicola</taxon>
    </lineage>
</organism>
<dbReference type="Pfam" id="PF02687">
    <property type="entry name" value="FtsX"/>
    <property type="match status" value="1"/>
</dbReference>
<dbReference type="Pfam" id="PF12704">
    <property type="entry name" value="MacB_PCD"/>
    <property type="match status" value="1"/>
</dbReference>
<gene>
    <name evidence="10" type="ORF">ACFQ39_10895</name>
</gene>
<accession>A0ABW3Y2Q4</accession>
<feature type="domain" description="MacB-like periplasmic core" evidence="9">
    <location>
        <begin position="21"/>
        <end position="239"/>
    </location>
</feature>
<evidence type="ECO:0000256" key="1">
    <source>
        <dbReference type="ARBA" id="ARBA00004651"/>
    </source>
</evidence>
<dbReference type="InterPro" id="IPR050250">
    <property type="entry name" value="Macrolide_Exporter_MacB"/>
</dbReference>
<evidence type="ECO:0000256" key="5">
    <source>
        <dbReference type="ARBA" id="ARBA00023136"/>
    </source>
</evidence>
<reference evidence="11" key="1">
    <citation type="journal article" date="2019" name="Int. J. Syst. Evol. Microbiol.">
        <title>The Global Catalogue of Microorganisms (GCM) 10K type strain sequencing project: providing services to taxonomists for standard genome sequencing and annotation.</title>
        <authorList>
            <consortium name="The Broad Institute Genomics Platform"/>
            <consortium name="The Broad Institute Genome Sequencing Center for Infectious Disease"/>
            <person name="Wu L."/>
            <person name="Ma J."/>
        </authorList>
    </citation>
    <scope>NUCLEOTIDE SEQUENCE [LARGE SCALE GENOMIC DNA]</scope>
    <source>
        <strain evidence="11">CCUG 61485</strain>
    </source>
</reference>
<evidence type="ECO:0000259" key="8">
    <source>
        <dbReference type="Pfam" id="PF02687"/>
    </source>
</evidence>
<dbReference type="PANTHER" id="PTHR30572:SF4">
    <property type="entry name" value="ABC TRANSPORTER PERMEASE YTRF"/>
    <property type="match status" value="1"/>
</dbReference>
<feature type="transmembrane region" description="Helical" evidence="7">
    <location>
        <begin position="21"/>
        <end position="41"/>
    </location>
</feature>
<dbReference type="RefSeq" id="WP_377178941.1">
    <property type="nucleotide sequence ID" value="NZ_JBHTMY010000003.1"/>
</dbReference>
<evidence type="ECO:0000259" key="9">
    <source>
        <dbReference type="Pfam" id="PF12704"/>
    </source>
</evidence>
<keyword evidence="11" id="KW-1185">Reference proteome</keyword>
<dbReference type="InterPro" id="IPR003838">
    <property type="entry name" value="ABC3_permease_C"/>
</dbReference>
<dbReference type="EMBL" id="JBHTMY010000003">
    <property type="protein sequence ID" value="MFD1316127.1"/>
    <property type="molecule type" value="Genomic_DNA"/>
</dbReference>
<comment type="similarity">
    <text evidence="6">Belongs to the ABC-4 integral membrane protein family.</text>
</comment>
<name>A0ABW3Y2Q4_9FLAO</name>
<feature type="transmembrane region" description="Helical" evidence="7">
    <location>
        <begin position="378"/>
        <end position="398"/>
    </location>
</feature>
<evidence type="ECO:0000256" key="4">
    <source>
        <dbReference type="ARBA" id="ARBA00022989"/>
    </source>
</evidence>
<protein>
    <submittedName>
        <fullName evidence="10">ABC transporter permease</fullName>
    </submittedName>
</protein>
<evidence type="ECO:0000256" key="2">
    <source>
        <dbReference type="ARBA" id="ARBA00022475"/>
    </source>
</evidence>
<comment type="caution">
    <text evidence="10">The sequence shown here is derived from an EMBL/GenBank/DDBJ whole genome shotgun (WGS) entry which is preliminary data.</text>
</comment>
<comment type="subcellular location">
    <subcellularLocation>
        <location evidence="1">Cell membrane</location>
        <topology evidence="1">Multi-pass membrane protein</topology>
    </subcellularLocation>
</comment>
<keyword evidence="3 7" id="KW-0812">Transmembrane</keyword>
<evidence type="ECO:0000313" key="10">
    <source>
        <dbReference type="EMBL" id="MFD1316127.1"/>
    </source>
</evidence>
<feature type="domain" description="ABC3 transporter permease C-terminal" evidence="8">
    <location>
        <begin position="291"/>
        <end position="408"/>
    </location>
</feature>
<evidence type="ECO:0000256" key="6">
    <source>
        <dbReference type="ARBA" id="ARBA00038076"/>
    </source>
</evidence>
<evidence type="ECO:0000256" key="7">
    <source>
        <dbReference type="SAM" id="Phobius"/>
    </source>
</evidence>
<feature type="transmembrane region" description="Helical" evidence="7">
    <location>
        <begin position="287"/>
        <end position="312"/>
    </location>
</feature>
<keyword evidence="2" id="KW-1003">Cell membrane</keyword>
<dbReference type="Proteomes" id="UP001597201">
    <property type="component" value="Unassembled WGS sequence"/>
</dbReference>
<evidence type="ECO:0000313" key="11">
    <source>
        <dbReference type="Proteomes" id="UP001597201"/>
    </source>
</evidence>